<dbReference type="InterPro" id="IPR029026">
    <property type="entry name" value="tRNA_m1G_MTases_N"/>
</dbReference>
<dbReference type="Gene3D" id="3.40.1280.10">
    <property type="match status" value="1"/>
</dbReference>
<dbReference type="PANTHER" id="PTHR46429">
    <property type="entry name" value="23S RRNA (GUANOSINE-2'-O-)-METHYLTRANSFERASE RLMB"/>
    <property type="match status" value="1"/>
</dbReference>
<dbReference type="SUPFAM" id="SSF75217">
    <property type="entry name" value="alpha/beta knot"/>
    <property type="match status" value="1"/>
</dbReference>
<dbReference type="NCBIfam" id="TIGR00186">
    <property type="entry name" value="rRNA_methyl_3"/>
    <property type="match status" value="1"/>
</dbReference>
<dbReference type="EC" id="2.1.1.185" evidence="5"/>
<sequence length="252" mass="27413">MGEKIIGVHAIEEGLKRAVSGSVLYISRGMGAHTQALERQAQLTGGKVIVKKIAKVEMDRMVDQADHRGAVLDLMVPTKGSQARIQNLSVREFCSRLKEDEGALVLLLDEITDPQNLGAILRSADQFSVSLVVIPERRSAQANTTVVKVSSGAAHYVPIATVTNLNRELEYLKSQGFWAYGASMDGQAVYKTVFPKRTVLVMGNEGKGIGQLTQKLCDHMVTIPMTGHIDSLNVSVATGILLYEVRRQQAAQ</sequence>
<dbReference type="GO" id="GO:0006396">
    <property type="term" value="P:RNA processing"/>
    <property type="evidence" value="ECO:0007669"/>
    <property type="project" value="InterPro"/>
</dbReference>
<proteinExistence type="inferred from homology"/>
<comment type="caution">
    <text evidence="5">The sequence shown here is derived from an EMBL/GenBank/DDBJ whole genome shotgun (WGS) entry which is preliminary data.</text>
</comment>
<feature type="domain" description="tRNA/rRNA methyltransferase SpoU type" evidence="4">
    <location>
        <begin position="104"/>
        <end position="243"/>
    </location>
</feature>
<dbReference type="GO" id="GO:0008173">
    <property type="term" value="F:RNA methyltransferase activity"/>
    <property type="evidence" value="ECO:0007669"/>
    <property type="project" value="InterPro"/>
</dbReference>
<dbReference type="EMBL" id="VSSQ01003353">
    <property type="protein sequence ID" value="MPM20299.1"/>
    <property type="molecule type" value="Genomic_DNA"/>
</dbReference>
<evidence type="ECO:0000259" key="4">
    <source>
        <dbReference type="Pfam" id="PF00588"/>
    </source>
</evidence>
<dbReference type="AlphaFoldDB" id="A0A644XW23"/>
<dbReference type="CDD" id="cd18103">
    <property type="entry name" value="SpoU-like_RlmB"/>
    <property type="match status" value="1"/>
</dbReference>
<comment type="similarity">
    <text evidence="1">Belongs to the class IV-like SAM-binding methyltransferase superfamily. RNA methyltransferase TrmH family.</text>
</comment>
<dbReference type="InterPro" id="IPR029028">
    <property type="entry name" value="Alpha/beta_knot_MTases"/>
</dbReference>
<gene>
    <name evidence="5" type="primary">rlmB_23</name>
    <name evidence="5" type="ORF">SDC9_66728</name>
</gene>
<evidence type="ECO:0000256" key="2">
    <source>
        <dbReference type="ARBA" id="ARBA00022603"/>
    </source>
</evidence>
<dbReference type="FunFam" id="3.40.1280.10:FF:000008">
    <property type="entry name" value="Group 3 RNA methyltransferase TrmH"/>
    <property type="match status" value="1"/>
</dbReference>
<evidence type="ECO:0000256" key="1">
    <source>
        <dbReference type="ARBA" id="ARBA00007228"/>
    </source>
</evidence>
<evidence type="ECO:0000313" key="5">
    <source>
        <dbReference type="EMBL" id="MPM20299.1"/>
    </source>
</evidence>
<accession>A0A644XW23</accession>
<dbReference type="GO" id="GO:0003723">
    <property type="term" value="F:RNA binding"/>
    <property type="evidence" value="ECO:0007669"/>
    <property type="project" value="InterPro"/>
</dbReference>
<keyword evidence="3 5" id="KW-0808">Transferase</keyword>
<name>A0A644XW23_9ZZZZ</name>
<dbReference type="InterPro" id="IPR004441">
    <property type="entry name" value="rRNA_MeTrfase_TrmH"/>
</dbReference>
<dbReference type="PANTHER" id="PTHR46429:SF1">
    <property type="entry name" value="23S RRNA (GUANOSINE-2'-O-)-METHYLTRANSFERASE RLMB"/>
    <property type="match status" value="1"/>
</dbReference>
<protein>
    <submittedName>
        <fullName evidence="5">23S rRNA (Guanosine-2'-O-)-methyltransferase RlmB</fullName>
        <ecNumber evidence="5">2.1.1.185</ecNumber>
    </submittedName>
</protein>
<keyword evidence="2 5" id="KW-0489">Methyltransferase</keyword>
<dbReference type="InterPro" id="IPR001537">
    <property type="entry name" value="SpoU_MeTrfase"/>
</dbReference>
<reference evidence="5" key="1">
    <citation type="submission" date="2019-08" db="EMBL/GenBank/DDBJ databases">
        <authorList>
            <person name="Kucharzyk K."/>
            <person name="Murdoch R.W."/>
            <person name="Higgins S."/>
            <person name="Loffler F."/>
        </authorList>
    </citation>
    <scope>NUCLEOTIDE SEQUENCE</scope>
</reference>
<dbReference type="GO" id="GO:0005829">
    <property type="term" value="C:cytosol"/>
    <property type="evidence" value="ECO:0007669"/>
    <property type="project" value="TreeGrafter"/>
</dbReference>
<dbReference type="Pfam" id="PF00588">
    <property type="entry name" value="SpoU_methylase"/>
    <property type="match status" value="1"/>
</dbReference>
<organism evidence="5">
    <name type="scientific">bioreactor metagenome</name>
    <dbReference type="NCBI Taxonomy" id="1076179"/>
    <lineage>
        <taxon>unclassified sequences</taxon>
        <taxon>metagenomes</taxon>
        <taxon>ecological metagenomes</taxon>
    </lineage>
</organism>
<evidence type="ECO:0000256" key="3">
    <source>
        <dbReference type="ARBA" id="ARBA00022679"/>
    </source>
</evidence>
<dbReference type="GO" id="GO:0032259">
    <property type="term" value="P:methylation"/>
    <property type="evidence" value="ECO:0007669"/>
    <property type="project" value="UniProtKB-KW"/>
</dbReference>